<keyword evidence="1" id="KW-0732">Signal</keyword>
<dbReference type="AlphaFoldDB" id="A0A5C6CZF8"/>
<evidence type="ECO:0000256" key="1">
    <source>
        <dbReference type="SAM" id="SignalP"/>
    </source>
</evidence>
<reference evidence="3 4" key="1">
    <citation type="submission" date="2019-02" db="EMBL/GenBank/DDBJ databases">
        <title>Deep-cultivation of Planctomycetes and their phenomic and genomic characterization uncovers novel biology.</title>
        <authorList>
            <person name="Wiegand S."/>
            <person name="Jogler M."/>
            <person name="Boedeker C."/>
            <person name="Pinto D."/>
            <person name="Vollmers J."/>
            <person name="Rivas-Marin E."/>
            <person name="Kohn T."/>
            <person name="Peeters S.H."/>
            <person name="Heuer A."/>
            <person name="Rast P."/>
            <person name="Oberbeckmann S."/>
            <person name="Bunk B."/>
            <person name="Jeske O."/>
            <person name="Meyerdierks A."/>
            <person name="Storesund J.E."/>
            <person name="Kallscheuer N."/>
            <person name="Luecker S."/>
            <person name="Lage O.M."/>
            <person name="Pohl T."/>
            <person name="Merkel B.J."/>
            <person name="Hornburger P."/>
            <person name="Mueller R.-W."/>
            <person name="Bruemmer F."/>
            <person name="Labrenz M."/>
            <person name="Spormann A.M."/>
            <person name="Op Den Camp H."/>
            <person name="Overmann J."/>
            <person name="Amann R."/>
            <person name="Jetten M.S.M."/>
            <person name="Mascher T."/>
            <person name="Medema M.H."/>
            <person name="Devos D.P."/>
            <person name="Kaster A.-K."/>
            <person name="Ovreas L."/>
            <person name="Rohde M."/>
            <person name="Galperin M.Y."/>
            <person name="Jogler C."/>
        </authorList>
    </citation>
    <scope>NUCLEOTIDE SEQUENCE [LARGE SCALE GENOMIC DNA]</scope>
    <source>
        <strain evidence="3 4">Pla144</strain>
    </source>
</reference>
<feature type="domain" description="Glycoamylase-like" evidence="2">
    <location>
        <begin position="231"/>
        <end position="469"/>
    </location>
</feature>
<feature type="chain" id="PRO_5023038546" description="Glycoamylase-like domain-containing protein" evidence="1">
    <location>
        <begin position="29"/>
        <end position="482"/>
    </location>
</feature>
<dbReference type="Pfam" id="PF10091">
    <property type="entry name" value="Glycoamylase"/>
    <property type="match status" value="1"/>
</dbReference>
<evidence type="ECO:0000259" key="2">
    <source>
        <dbReference type="Pfam" id="PF10091"/>
    </source>
</evidence>
<proteinExistence type="predicted"/>
<comment type="caution">
    <text evidence="3">The sequence shown here is derived from an EMBL/GenBank/DDBJ whole genome shotgun (WGS) entry which is preliminary data.</text>
</comment>
<keyword evidence="4" id="KW-1185">Reference proteome</keyword>
<dbReference type="InterPro" id="IPR019282">
    <property type="entry name" value="Glycoamylase-like_cons_dom"/>
</dbReference>
<feature type="signal peptide" evidence="1">
    <location>
        <begin position="1"/>
        <end position="28"/>
    </location>
</feature>
<organism evidence="3 4">
    <name type="scientific">Bythopirellula polymerisocia</name>
    <dbReference type="NCBI Taxonomy" id="2528003"/>
    <lineage>
        <taxon>Bacteria</taxon>
        <taxon>Pseudomonadati</taxon>
        <taxon>Planctomycetota</taxon>
        <taxon>Planctomycetia</taxon>
        <taxon>Pirellulales</taxon>
        <taxon>Lacipirellulaceae</taxon>
        <taxon>Bythopirellula</taxon>
    </lineage>
</organism>
<protein>
    <recommendedName>
        <fullName evidence="2">Glycoamylase-like domain-containing protein</fullName>
    </recommendedName>
</protein>
<dbReference type="RefSeq" id="WP_146447360.1">
    <property type="nucleotide sequence ID" value="NZ_SJPS01000001.1"/>
</dbReference>
<name>A0A5C6CZF8_9BACT</name>
<accession>A0A5C6CZF8</accession>
<dbReference type="Gene3D" id="1.50.10.140">
    <property type="match status" value="1"/>
</dbReference>
<evidence type="ECO:0000313" key="4">
    <source>
        <dbReference type="Proteomes" id="UP000318437"/>
    </source>
</evidence>
<evidence type="ECO:0000313" key="3">
    <source>
        <dbReference type="EMBL" id="TWU29315.1"/>
    </source>
</evidence>
<sequence length="482" mass="54485" precursor="true">MHTKRCLTNPQWIVFFLGMMLSSKMAFAQEDVLRSKEATEALTHEFSTDDEILLDEIQRGCFQFLWEEVGDPVPLVMDRLTDDRVSSLAGVGFQLSAIPIGVERGWITRQEGLDYSLAILKGIVPRNDNKKFGIYLHYVDLNNGGMHQEQGPQVQASTVDHALLQAGAMTVASYFGGEVAELVDQMVSQANWKIYETKPEGFISFGWRPDDEGHDLETPGEFRPWNWHDASAEEQLVTFLAVGSPVAEHAVPPEVYYRLHRVLKSHKEMPPYAVSWAGPLFTYFFNHCWIDYRSFGADNPAQFGVDQSRIDWFENSRRAMLTHRQRCIEKADEFKTFGPDSWGLSPAADVNPDGTIGYIVQSVQPNLEERDNFCGGTVTPYAAGSAIMFVPDLAVEALRHFRNLKDTDGKHIVWRDIDEGGYGLLDSFNLDRTEQQGTPDYISIDEGPMLLAIENARTGLVWKLFMQHPSAQLAVERLKLKE</sequence>
<gene>
    <name evidence="3" type="ORF">Pla144_00910</name>
</gene>
<dbReference type="OrthoDB" id="5937621at2"/>
<dbReference type="Proteomes" id="UP000318437">
    <property type="component" value="Unassembled WGS sequence"/>
</dbReference>
<dbReference type="EMBL" id="SJPS01000001">
    <property type="protein sequence ID" value="TWU29315.1"/>
    <property type="molecule type" value="Genomic_DNA"/>
</dbReference>